<organism evidence="2 3">
    <name type="scientific">Sphaerochaeta halotolerans</name>
    <dbReference type="NCBI Taxonomy" id="2293840"/>
    <lineage>
        <taxon>Bacteria</taxon>
        <taxon>Pseudomonadati</taxon>
        <taxon>Spirochaetota</taxon>
        <taxon>Spirochaetia</taxon>
        <taxon>Spirochaetales</taxon>
        <taxon>Sphaerochaetaceae</taxon>
        <taxon>Sphaerochaeta</taxon>
    </lineage>
</organism>
<evidence type="ECO:0000313" key="2">
    <source>
        <dbReference type="EMBL" id="RFU94809.1"/>
    </source>
</evidence>
<comment type="caution">
    <text evidence="2">The sequence shown here is derived from an EMBL/GenBank/DDBJ whole genome shotgun (WGS) entry which is preliminary data.</text>
</comment>
<keyword evidence="3" id="KW-1185">Reference proteome</keyword>
<dbReference type="AlphaFoldDB" id="A0A372MG82"/>
<protein>
    <recommendedName>
        <fullName evidence="4">Outer membrane protein beta-barrel domain-containing protein</fullName>
    </recommendedName>
</protein>
<reference evidence="2 3" key="2">
    <citation type="submission" date="2018-09" db="EMBL/GenBank/DDBJ databases">
        <title>Genome of Sphaerochaeta halotolerans strain 4-11.</title>
        <authorList>
            <person name="Nazina T.N."/>
            <person name="Sokolova D.S."/>
        </authorList>
    </citation>
    <scope>NUCLEOTIDE SEQUENCE [LARGE SCALE GENOMIC DNA]</scope>
    <source>
        <strain evidence="2 3">4-11</strain>
    </source>
</reference>
<dbReference type="Proteomes" id="UP000264002">
    <property type="component" value="Unassembled WGS sequence"/>
</dbReference>
<evidence type="ECO:0000256" key="1">
    <source>
        <dbReference type="SAM" id="SignalP"/>
    </source>
</evidence>
<feature type="signal peptide" evidence="1">
    <location>
        <begin position="1"/>
        <end position="22"/>
    </location>
</feature>
<proteinExistence type="predicted"/>
<name>A0A372MG82_9SPIR</name>
<accession>A0A372MG82</accession>
<evidence type="ECO:0008006" key="4">
    <source>
        <dbReference type="Google" id="ProtNLM"/>
    </source>
</evidence>
<gene>
    <name evidence="2" type="ORF">DYP60_08125</name>
</gene>
<keyword evidence="1" id="KW-0732">Signal</keyword>
<sequence>MKAKSMVLLLIVCVMLPTALSAAVVDLSLGATAQYNQTLGDIKQEIDADSWDGMGDFKNYTLGADLRVKLLIAEVDVVGTFGSYTDASSIEYTEISTLTTAGISMDLLGIARLGFGLGPRWIVRMNNDTGDFTIFDETGAPQTIDSLGETFINSPVAYRATVDFNLGNIMLGLNYTLDTEYTFNNAAEVDKLFSANIDEGKVGVSLLFSIF</sequence>
<dbReference type="EMBL" id="QUWK01000007">
    <property type="protein sequence ID" value="RFU94809.1"/>
    <property type="molecule type" value="Genomic_DNA"/>
</dbReference>
<evidence type="ECO:0000313" key="3">
    <source>
        <dbReference type="Proteomes" id="UP000264002"/>
    </source>
</evidence>
<feature type="chain" id="PRO_5017010254" description="Outer membrane protein beta-barrel domain-containing protein" evidence="1">
    <location>
        <begin position="23"/>
        <end position="211"/>
    </location>
</feature>
<reference evidence="3" key="1">
    <citation type="submission" date="2018-08" db="EMBL/GenBank/DDBJ databases">
        <authorList>
            <person name="Grouzdev D.S."/>
            <person name="Krutkina M.S."/>
        </authorList>
    </citation>
    <scope>NUCLEOTIDE SEQUENCE [LARGE SCALE GENOMIC DNA]</scope>
    <source>
        <strain evidence="3">4-11</strain>
    </source>
</reference>
<dbReference type="RefSeq" id="WP_117330505.1">
    <property type="nucleotide sequence ID" value="NZ_QUWK01000007.1"/>
</dbReference>